<keyword evidence="16" id="KW-1185">Reference proteome</keyword>
<evidence type="ECO:0000256" key="11">
    <source>
        <dbReference type="ARBA" id="ARBA00023170"/>
    </source>
</evidence>
<evidence type="ECO:0000256" key="2">
    <source>
        <dbReference type="ARBA" id="ARBA00012438"/>
    </source>
</evidence>
<dbReference type="SMART" id="SM00911">
    <property type="entry name" value="HWE_HK"/>
    <property type="match status" value="1"/>
</dbReference>
<keyword evidence="5" id="KW-0716">Sensory transduction</keyword>
<dbReference type="InterPro" id="IPR003018">
    <property type="entry name" value="GAF"/>
</dbReference>
<dbReference type="OrthoDB" id="489241at2"/>
<evidence type="ECO:0000256" key="10">
    <source>
        <dbReference type="ARBA" id="ARBA00022991"/>
    </source>
</evidence>
<dbReference type="InterPro" id="IPR036890">
    <property type="entry name" value="HATPase_C_sf"/>
</dbReference>
<evidence type="ECO:0000256" key="4">
    <source>
        <dbReference type="ARBA" id="ARBA00022553"/>
    </source>
</evidence>
<comment type="caution">
    <text evidence="15">The sequence shown here is derived from an EMBL/GenBank/DDBJ whole genome shotgun (WGS) entry which is preliminary data.</text>
</comment>
<accession>Q2CCS8</accession>
<dbReference type="PRINTS" id="PR01033">
    <property type="entry name" value="PHYTOCHROME"/>
</dbReference>
<keyword evidence="8" id="KW-0418">Kinase</keyword>
<keyword evidence="7" id="KW-0547">Nucleotide-binding</keyword>
<dbReference type="InterPro" id="IPR011102">
    <property type="entry name" value="Sig_transdc_His_kinase_HWE"/>
</dbReference>
<dbReference type="EMBL" id="AAOT01000028">
    <property type="protein sequence ID" value="EAR50435.1"/>
    <property type="molecule type" value="Genomic_DNA"/>
</dbReference>
<dbReference type="HOGENOM" id="CLU_000445_50_1_5"/>
<dbReference type="InterPro" id="IPR001789">
    <property type="entry name" value="Sig_transdc_resp-reg_receiver"/>
</dbReference>
<dbReference type="InterPro" id="IPR043150">
    <property type="entry name" value="Phytochrome_PHY_sf"/>
</dbReference>
<dbReference type="GO" id="GO:0004673">
    <property type="term" value="F:protein histidine kinase activity"/>
    <property type="evidence" value="ECO:0007669"/>
    <property type="project" value="UniProtKB-EC"/>
</dbReference>
<keyword evidence="6" id="KW-0808">Transferase</keyword>
<feature type="modified residue" description="4-aspartylphosphate" evidence="12">
    <location>
        <position position="790"/>
    </location>
</feature>
<dbReference type="GO" id="GO:0006355">
    <property type="term" value="P:regulation of DNA-templated transcription"/>
    <property type="evidence" value="ECO:0007669"/>
    <property type="project" value="InterPro"/>
</dbReference>
<dbReference type="PANTHER" id="PTHR41523">
    <property type="entry name" value="TWO-COMPONENT SYSTEM SENSOR PROTEIN"/>
    <property type="match status" value="1"/>
</dbReference>
<organism evidence="15 16">
    <name type="scientific">Oceanicola granulosus (strain ATCC BAA-861 / DSM 15982 / KCTC 12143 / HTCC2516)</name>
    <dbReference type="NCBI Taxonomy" id="314256"/>
    <lineage>
        <taxon>Bacteria</taxon>
        <taxon>Pseudomonadati</taxon>
        <taxon>Pseudomonadota</taxon>
        <taxon>Alphaproteobacteria</taxon>
        <taxon>Rhodobacterales</taxon>
        <taxon>Roseobacteraceae</taxon>
        <taxon>Oceanicola</taxon>
    </lineage>
</organism>
<dbReference type="Proteomes" id="UP000003635">
    <property type="component" value="Unassembled WGS sequence"/>
</dbReference>
<dbReference type="Pfam" id="PF08446">
    <property type="entry name" value="PAS_2"/>
    <property type="match status" value="1"/>
</dbReference>
<proteinExistence type="predicted"/>
<sequence length="855" mass="93742">MTSPETAAAYEVTLENCAREPIHVLGRIQPFGCLIAVSKDWIIGHASANTDDILDLAPERLVGAPFADFFPGQSIHDLRSKMQLLAHDDQPARVFRFDLFEDGRLFDIAIHGSGRHFVFEFEPKSSSEFRDDLALVQPLIARVRRREDIVGAATEAARCLKAMTGLDRVMVYRFEEDDSGTVIAEAREPKLEPFLHLRYPASDIPAQARELYRRNTFRIIADVDGEVHPIVPELGPDGRPLDLSFAVTRAVSPIHLEYLRNMGVRASLSVSILRRGKLWGLFACHHGEPFYVDYELRTAVELFGQLFSYELARLETDAELADVEKARRLHDNLMSQVSGGMDLLQSFDRVADEIDEVIPFDGIAIYTGGRYIARGAAPTEEEFRPLARFLNTAENSRIFHTDRIGARYPDASDFSDRVAGVLALPVSRAPRDYIVLFRHEVAQSVKWAGRPEKSLEVGPDGPRLTPRKSFEAWQEVVTGQSMPWKASELRAAESLRITLLEVVLKLSDEANANELRAREQQELLIAELNHRVRNILNLIRGLVSQGRRDAGSVDDYAAILDSRIHSLARAHDQLTERDWGWMSLKALIDNEVNAYLGGDGERVRVDGADVELSPTGFTTLALVMHELVTNSAKYGALSGDAGLVTIDLGWEGDDFTLAWRESGGPAVVAPTRQGFGTTIIERSIPFELKGTARTRYEAGGLEADFSIPAAHVRPGSGAPGAAGAPAPRPGHAGRARIEGRALVLDDNMIIAMDAADMLTALGARQVHVASSVGEAHQLLDGHDIVFALLDVNLGAETSLSVAERCKADGVHAVLATGYGASGERIAEFPAMPVLKKPYTIDHVAVAIEGFADGDG</sequence>
<feature type="domain" description="Phytochrome chromophore attachment site" evidence="13">
    <location>
        <begin position="160"/>
        <end position="305"/>
    </location>
</feature>
<evidence type="ECO:0000256" key="7">
    <source>
        <dbReference type="ARBA" id="ARBA00022741"/>
    </source>
</evidence>
<dbReference type="GO" id="GO:0009881">
    <property type="term" value="F:photoreceptor activity"/>
    <property type="evidence" value="ECO:0007669"/>
    <property type="project" value="UniProtKB-KW"/>
</dbReference>
<dbReference type="SUPFAM" id="SSF55785">
    <property type="entry name" value="PYP-like sensor domain (PAS domain)"/>
    <property type="match status" value="1"/>
</dbReference>
<dbReference type="GO" id="GO:0000160">
    <property type="term" value="P:phosphorelay signal transduction system"/>
    <property type="evidence" value="ECO:0007669"/>
    <property type="project" value="InterPro"/>
</dbReference>
<evidence type="ECO:0000313" key="16">
    <source>
        <dbReference type="Proteomes" id="UP000003635"/>
    </source>
</evidence>
<evidence type="ECO:0000259" key="14">
    <source>
        <dbReference type="PROSITE" id="PS50110"/>
    </source>
</evidence>
<evidence type="ECO:0000256" key="5">
    <source>
        <dbReference type="ARBA" id="ARBA00022606"/>
    </source>
</evidence>
<keyword evidence="3" id="KW-0600">Photoreceptor protein</keyword>
<dbReference type="SUPFAM" id="SSF55781">
    <property type="entry name" value="GAF domain-like"/>
    <property type="match status" value="2"/>
</dbReference>
<evidence type="ECO:0000313" key="15">
    <source>
        <dbReference type="EMBL" id="EAR50435.1"/>
    </source>
</evidence>
<dbReference type="Pfam" id="PF00360">
    <property type="entry name" value="PHY"/>
    <property type="match status" value="1"/>
</dbReference>
<name>Q2CCS8_OCEGH</name>
<dbReference type="InterPro" id="IPR013515">
    <property type="entry name" value="Phytochrome_cen-reg"/>
</dbReference>
<keyword evidence="11" id="KW-0675">Receptor</keyword>
<dbReference type="eggNOG" id="COG4251">
    <property type="taxonomic scope" value="Bacteria"/>
</dbReference>
<evidence type="ECO:0000256" key="12">
    <source>
        <dbReference type="PROSITE-ProRule" id="PRU00169"/>
    </source>
</evidence>
<reference evidence="15 16" key="1">
    <citation type="journal article" date="2010" name="J. Bacteriol.">
        <title>Genome sequences of Oceanicola granulosus HTCC2516(T) and Oceanicola batsensis HTCC2597(TDelta).</title>
        <authorList>
            <person name="Thrash J.C."/>
            <person name="Cho J.C."/>
            <person name="Vergin K.L."/>
            <person name="Giovannoni S.J."/>
        </authorList>
    </citation>
    <scope>NUCLEOTIDE SEQUENCE [LARGE SCALE GENOMIC DNA]</scope>
    <source>
        <strain evidence="16">ATCC BAA-861 / DSM 15982 / KCTC 12143 / HTCC2516</strain>
    </source>
</reference>
<dbReference type="SMART" id="SM00065">
    <property type="entry name" value="GAF"/>
    <property type="match status" value="1"/>
</dbReference>
<evidence type="ECO:0000256" key="3">
    <source>
        <dbReference type="ARBA" id="ARBA00022543"/>
    </source>
</evidence>
<dbReference type="Gene3D" id="3.40.50.2300">
    <property type="match status" value="1"/>
</dbReference>
<dbReference type="InterPro" id="IPR011006">
    <property type="entry name" value="CheY-like_superfamily"/>
</dbReference>
<dbReference type="InterPro" id="IPR035965">
    <property type="entry name" value="PAS-like_dom_sf"/>
</dbReference>
<evidence type="ECO:0000259" key="13">
    <source>
        <dbReference type="PROSITE" id="PS50046"/>
    </source>
</evidence>
<dbReference type="InterPro" id="IPR009219">
    <property type="entry name" value="Bactrphtchr_CheY"/>
</dbReference>
<dbReference type="AlphaFoldDB" id="Q2CCS8"/>
<dbReference type="Gene3D" id="3.30.450.40">
    <property type="match status" value="1"/>
</dbReference>
<evidence type="ECO:0000256" key="1">
    <source>
        <dbReference type="ARBA" id="ARBA00000085"/>
    </source>
</evidence>
<dbReference type="STRING" id="314256.OG2516_08858"/>
<dbReference type="RefSeq" id="WP_007255293.1">
    <property type="nucleotide sequence ID" value="NZ_CH724107.1"/>
</dbReference>
<dbReference type="SMART" id="SM00448">
    <property type="entry name" value="REC"/>
    <property type="match status" value="1"/>
</dbReference>
<feature type="domain" description="Response regulatory" evidence="14">
    <location>
        <begin position="740"/>
        <end position="851"/>
    </location>
</feature>
<dbReference type="SUPFAM" id="SSF52172">
    <property type="entry name" value="CheY-like"/>
    <property type="match status" value="1"/>
</dbReference>
<keyword evidence="10" id="KW-0157">Chromophore</keyword>
<dbReference type="InterPro" id="IPR029016">
    <property type="entry name" value="GAF-like_dom_sf"/>
</dbReference>
<evidence type="ECO:0000256" key="9">
    <source>
        <dbReference type="ARBA" id="ARBA00022840"/>
    </source>
</evidence>
<dbReference type="Gene3D" id="3.30.450.270">
    <property type="match status" value="1"/>
</dbReference>
<keyword evidence="4 12" id="KW-0597">Phosphoprotein</keyword>
<dbReference type="EC" id="2.7.13.3" evidence="2"/>
<dbReference type="eggNOG" id="COG0784">
    <property type="taxonomic scope" value="Bacteria"/>
</dbReference>
<dbReference type="PANTHER" id="PTHR41523:SF7">
    <property type="entry name" value="HISTIDINE KINASE"/>
    <property type="match status" value="1"/>
</dbReference>
<evidence type="ECO:0000256" key="8">
    <source>
        <dbReference type="ARBA" id="ARBA00022777"/>
    </source>
</evidence>
<evidence type="ECO:0000256" key="6">
    <source>
        <dbReference type="ARBA" id="ARBA00022679"/>
    </source>
</evidence>
<gene>
    <name evidence="15" type="ORF">OG2516_08858</name>
</gene>
<dbReference type="PIRSF" id="PIRSF036397">
    <property type="entry name" value="Bactrphtchrm_rec"/>
    <property type="match status" value="1"/>
</dbReference>
<dbReference type="Gene3D" id="3.30.450.20">
    <property type="entry name" value="PAS domain"/>
    <property type="match status" value="1"/>
</dbReference>
<dbReference type="Pfam" id="PF01590">
    <property type="entry name" value="GAF"/>
    <property type="match status" value="1"/>
</dbReference>
<dbReference type="GO" id="GO:0009584">
    <property type="term" value="P:detection of visible light"/>
    <property type="evidence" value="ECO:0007669"/>
    <property type="project" value="InterPro"/>
</dbReference>
<dbReference type="Gene3D" id="3.30.565.10">
    <property type="entry name" value="Histidine kinase-like ATPase, C-terminal domain"/>
    <property type="match status" value="1"/>
</dbReference>
<comment type="catalytic activity">
    <reaction evidence="1">
        <text>ATP + protein L-histidine = ADP + protein N-phospho-L-histidine.</text>
        <dbReference type="EC" id="2.7.13.3"/>
    </reaction>
</comment>
<dbReference type="PROSITE" id="PS50046">
    <property type="entry name" value="PHYTOCHROME_2"/>
    <property type="match status" value="1"/>
</dbReference>
<protein>
    <recommendedName>
        <fullName evidence="2">histidine kinase</fullName>
        <ecNumber evidence="2">2.7.13.3</ecNumber>
    </recommendedName>
</protein>
<dbReference type="InterPro" id="IPR013654">
    <property type="entry name" value="PAS_2"/>
</dbReference>
<dbReference type="GO" id="GO:0005524">
    <property type="term" value="F:ATP binding"/>
    <property type="evidence" value="ECO:0007669"/>
    <property type="project" value="UniProtKB-KW"/>
</dbReference>
<dbReference type="InterPro" id="IPR016132">
    <property type="entry name" value="Phyto_chromo_attachment"/>
</dbReference>
<dbReference type="InterPro" id="IPR001294">
    <property type="entry name" value="Phytochrome"/>
</dbReference>
<dbReference type="Pfam" id="PF07536">
    <property type="entry name" value="HWE_HK"/>
    <property type="match status" value="1"/>
</dbReference>
<dbReference type="PROSITE" id="PS50110">
    <property type="entry name" value="RESPONSE_REGULATORY"/>
    <property type="match status" value="1"/>
</dbReference>
<keyword evidence="9" id="KW-0067">ATP-binding</keyword>